<dbReference type="EMBL" id="CAJPEX010010343">
    <property type="protein sequence ID" value="CAG0925051.1"/>
    <property type="molecule type" value="Genomic_DNA"/>
</dbReference>
<evidence type="ECO:0000313" key="4">
    <source>
        <dbReference type="Proteomes" id="UP000678499"/>
    </source>
</evidence>
<dbReference type="PROSITE" id="PS50060">
    <property type="entry name" value="MAM_2"/>
    <property type="match status" value="1"/>
</dbReference>
<dbReference type="AlphaFoldDB" id="A0A7R9GLK3"/>
<dbReference type="InterPro" id="IPR013320">
    <property type="entry name" value="ConA-like_dom_sf"/>
</dbReference>
<sequence length="206" mass="21837">MQTNGEVIKKPTKIMATGVGLLLLITAFFSTNNVCFSGEFDAAVEAPVTGSSSVSAGPTHSSLTVVDLTRISPANRKARQTDEENSISPNQGDSAVIGAIPTDGNCDFGKGGGVRLCEWRNPNNSRHEWIPSIGANFNWRGGPNLDASNDEQGGYTFFETSDAPASGRLAPSAILESVTFRPTEPSGQCLRFRLDSTELINTITGV</sequence>
<keyword evidence="4" id="KW-1185">Reference proteome</keyword>
<organism evidence="3">
    <name type="scientific">Notodromas monacha</name>
    <dbReference type="NCBI Taxonomy" id="399045"/>
    <lineage>
        <taxon>Eukaryota</taxon>
        <taxon>Metazoa</taxon>
        <taxon>Ecdysozoa</taxon>
        <taxon>Arthropoda</taxon>
        <taxon>Crustacea</taxon>
        <taxon>Oligostraca</taxon>
        <taxon>Ostracoda</taxon>
        <taxon>Podocopa</taxon>
        <taxon>Podocopida</taxon>
        <taxon>Cypridocopina</taxon>
        <taxon>Cypridoidea</taxon>
        <taxon>Cyprididae</taxon>
        <taxon>Notodromas</taxon>
    </lineage>
</organism>
<dbReference type="Pfam" id="PF00629">
    <property type="entry name" value="MAM"/>
    <property type="match status" value="1"/>
</dbReference>
<dbReference type="SUPFAM" id="SSF49899">
    <property type="entry name" value="Concanavalin A-like lectins/glucanases"/>
    <property type="match status" value="1"/>
</dbReference>
<proteinExistence type="predicted"/>
<dbReference type="GO" id="GO:0016020">
    <property type="term" value="C:membrane"/>
    <property type="evidence" value="ECO:0007669"/>
    <property type="project" value="InterPro"/>
</dbReference>
<reference evidence="3" key="1">
    <citation type="submission" date="2020-11" db="EMBL/GenBank/DDBJ databases">
        <authorList>
            <person name="Tran Van P."/>
        </authorList>
    </citation>
    <scope>NUCLEOTIDE SEQUENCE</scope>
</reference>
<name>A0A7R9GLK3_9CRUS</name>
<evidence type="ECO:0000259" key="2">
    <source>
        <dbReference type="PROSITE" id="PS50060"/>
    </source>
</evidence>
<protein>
    <recommendedName>
        <fullName evidence="2">MAM domain-containing protein</fullName>
    </recommendedName>
</protein>
<dbReference type="EMBL" id="OA892380">
    <property type="protein sequence ID" value="CAD7284899.1"/>
    <property type="molecule type" value="Genomic_DNA"/>
</dbReference>
<evidence type="ECO:0000256" key="1">
    <source>
        <dbReference type="SAM" id="MobiDB-lite"/>
    </source>
</evidence>
<dbReference type="InterPro" id="IPR000998">
    <property type="entry name" value="MAM_dom"/>
</dbReference>
<dbReference type="Proteomes" id="UP000678499">
    <property type="component" value="Unassembled WGS sequence"/>
</dbReference>
<feature type="region of interest" description="Disordered" evidence="1">
    <location>
        <begin position="72"/>
        <end position="93"/>
    </location>
</feature>
<gene>
    <name evidence="3" type="ORF">NMOB1V02_LOCUS12501</name>
</gene>
<evidence type="ECO:0000313" key="3">
    <source>
        <dbReference type="EMBL" id="CAD7284899.1"/>
    </source>
</evidence>
<feature type="domain" description="MAM" evidence="2">
    <location>
        <begin position="104"/>
        <end position="192"/>
    </location>
</feature>
<accession>A0A7R9GLK3</accession>
<dbReference type="Gene3D" id="2.60.120.200">
    <property type="match status" value="1"/>
</dbReference>